<evidence type="ECO:0000313" key="3">
    <source>
        <dbReference type="Proteomes" id="UP000186914"/>
    </source>
</evidence>
<name>A0A1N6ZFA1_9EURY</name>
<evidence type="ECO:0000313" key="2">
    <source>
        <dbReference type="EMBL" id="SIR25570.1"/>
    </source>
</evidence>
<evidence type="ECO:0000256" key="1">
    <source>
        <dbReference type="SAM" id="Phobius"/>
    </source>
</evidence>
<dbReference type="AlphaFoldDB" id="A0A1N6ZFA1"/>
<dbReference type="Proteomes" id="UP000186914">
    <property type="component" value="Unassembled WGS sequence"/>
</dbReference>
<feature type="transmembrane region" description="Helical" evidence="1">
    <location>
        <begin position="33"/>
        <end position="53"/>
    </location>
</feature>
<feature type="transmembrane region" description="Helical" evidence="1">
    <location>
        <begin position="7"/>
        <end position="27"/>
    </location>
</feature>
<accession>A0A1N6ZFA1</accession>
<dbReference type="EMBL" id="FTNO01000001">
    <property type="protein sequence ID" value="SIR25570.1"/>
    <property type="molecule type" value="Genomic_DNA"/>
</dbReference>
<reference evidence="3" key="1">
    <citation type="submission" date="2017-01" db="EMBL/GenBank/DDBJ databases">
        <authorList>
            <person name="Varghese N."/>
            <person name="Submissions S."/>
        </authorList>
    </citation>
    <scope>NUCLEOTIDE SEQUENCE [LARGE SCALE GENOMIC DNA]</scope>
    <source>
        <strain evidence="3">CGMCC 1.7737</strain>
    </source>
</reference>
<protein>
    <submittedName>
        <fullName evidence="2">Uncharacterized protein</fullName>
    </submittedName>
</protein>
<keyword evidence="1" id="KW-0812">Transmembrane</keyword>
<keyword evidence="1" id="KW-0472">Membrane</keyword>
<keyword evidence="1" id="KW-1133">Transmembrane helix</keyword>
<dbReference type="RefSeq" id="WP_076429925.1">
    <property type="nucleotide sequence ID" value="NZ_FTNO01000001.1"/>
</dbReference>
<organism evidence="2 3">
    <name type="scientific">Haladaptatus litoreus</name>
    <dbReference type="NCBI Taxonomy" id="553468"/>
    <lineage>
        <taxon>Archaea</taxon>
        <taxon>Methanobacteriati</taxon>
        <taxon>Methanobacteriota</taxon>
        <taxon>Stenosarchaea group</taxon>
        <taxon>Halobacteria</taxon>
        <taxon>Halobacteriales</taxon>
        <taxon>Haladaptataceae</taxon>
        <taxon>Haladaptatus</taxon>
    </lineage>
</organism>
<proteinExistence type="predicted"/>
<sequence>MERHSAILMYIILPSVCNAGIIAVTLLRFPDAIGAHSFRLVQLVFFAAFGWLLHTKRDELFGEMEPQG</sequence>
<keyword evidence="3" id="KW-1185">Reference proteome</keyword>
<gene>
    <name evidence="2" type="ORF">SAMN05421858_2009</name>
</gene>